<proteinExistence type="predicted"/>
<sequence length="345" mass="38001">MPIITSERDEITTPIITSERDRTTTPTPTSEKADGADDIEDHNMDDSEGGNKDGNEHESTTGSEHESKTGSDYEMKTGSDYEMKTGSEHESKDGNEHESKDDSEHEGEIEAQMSWKLPDYEAILQTATSKNKEDTAKISLPGMPREEIILSPDHSALEFKLLENVFIPSQRDMAARMTGMNPSLDPKISLLNFHNIAILVIESIVELSNSSGSGSANTTLDVDEIFLTSLDKWRVGLLMERENYLAVRGVQEFCDVGLDIIHHIVENGLVDEILSAIEAQQKRKVRCDKGVKRGPRTSTSAGGGSKKVSVLKARSKKAGKKAPQKETKSADKKVKSGRVEKSKKE</sequence>
<dbReference type="RefSeq" id="XP_033389636.1">
    <property type="nucleotide sequence ID" value="XM_033531526.1"/>
</dbReference>
<feature type="compositionally biased region" description="Basic residues" evidence="1">
    <location>
        <begin position="313"/>
        <end position="322"/>
    </location>
</feature>
<feature type="region of interest" description="Disordered" evidence="1">
    <location>
        <begin position="285"/>
        <end position="345"/>
    </location>
</feature>
<evidence type="ECO:0000256" key="1">
    <source>
        <dbReference type="SAM" id="MobiDB-lite"/>
    </source>
</evidence>
<name>A0A6A5Y8F8_9PLEO</name>
<gene>
    <name evidence="2" type="ORF">BU24DRAFT_457287</name>
</gene>
<feature type="compositionally biased region" description="Basic and acidic residues" evidence="1">
    <location>
        <begin position="31"/>
        <end position="108"/>
    </location>
</feature>
<feature type="region of interest" description="Disordered" evidence="1">
    <location>
        <begin position="1"/>
        <end position="109"/>
    </location>
</feature>
<evidence type="ECO:0000313" key="2">
    <source>
        <dbReference type="EMBL" id="KAF2021297.1"/>
    </source>
</evidence>
<dbReference type="Proteomes" id="UP000799778">
    <property type="component" value="Unassembled WGS sequence"/>
</dbReference>
<evidence type="ECO:0000313" key="3">
    <source>
        <dbReference type="Proteomes" id="UP000799778"/>
    </source>
</evidence>
<feature type="compositionally biased region" description="Basic and acidic residues" evidence="1">
    <location>
        <begin position="1"/>
        <end position="11"/>
    </location>
</feature>
<protein>
    <submittedName>
        <fullName evidence="2">Uncharacterized protein</fullName>
    </submittedName>
</protein>
<organism evidence="2 3">
    <name type="scientific">Aaosphaeria arxii CBS 175.79</name>
    <dbReference type="NCBI Taxonomy" id="1450172"/>
    <lineage>
        <taxon>Eukaryota</taxon>
        <taxon>Fungi</taxon>
        <taxon>Dikarya</taxon>
        <taxon>Ascomycota</taxon>
        <taxon>Pezizomycotina</taxon>
        <taxon>Dothideomycetes</taxon>
        <taxon>Pleosporomycetidae</taxon>
        <taxon>Pleosporales</taxon>
        <taxon>Pleosporales incertae sedis</taxon>
        <taxon>Aaosphaeria</taxon>
    </lineage>
</organism>
<dbReference type="AlphaFoldDB" id="A0A6A5Y8F8"/>
<accession>A0A6A5Y8F8</accession>
<dbReference type="EMBL" id="ML978066">
    <property type="protein sequence ID" value="KAF2021297.1"/>
    <property type="molecule type" value="Genomic_DNA"/>
</dbReference>
<feature type="compositionally biased region" description="Basic and acidic residues" evidence="1">
    <location>
        <begin position="323"/>
        <end position="345"/>
    </location>
</feature>
<dbReference type="GeneID" id="54288923"/>
<keyword evidence="3" id="KW-1185">Reference proteome</keyword>
<dbReference type="OrthoDB" id="3796908at2759"/>
<reference evidence="2" key="1">
    <citation type="journal article" date="2020" name="Stud. Mycol.">
        <title>101 Dothideomycetes genomes: a test case for predicting lifestyles and emergence of pathogens.</title>
        <authorList>
            <person name="Haridas S."/>
            <person name="Albert R."/>
            <person name="Binder M."/>
            <person name="Bloem J."/>
            <person name="Labutti K."/>
            <person name="Salamov A."/>
            <person name="Andreopoulos B."/>
            <person name="Baker S."/>
            <person name="Barry K."/>
            <person name="Bills G."/>
            <person name="Bluhm B."/>
            <person name="Cannon C."/>
            <person name="Castanera R."/>
            <person name="Culley D."/>
            <person name="Daum C."/>
            <person name="Ezra D."/>
            <person name="Gonzalez J."/>
            <person name="Henrissat B."/>
            <person name="Kuo A."/>
            <person name="Liang C."/>
            <person name="Lipzen A."/>
            <person name="Lutzoni F."/>
            <person name="Magnuson J."/>
            <person name="Mondo S."/>
            <person name="Nolan M."/>
            <person name="Ohm R."/>
            <person name="Pangilinan J."/>
            <person name="Park H.-J."/>
            <person name="Ramirez L."/>
            <person name="Alfaro M."/>
            <person name="Sun H."/>
            <person name="Tritt A."/>
            <person name="Yoshinaga Y."/>
            <person name="Zwiers L.-H."/>
            <person name="Turgeon B."/>
            <person name="Goodwin S."/>
            <person name="Spatafora J."/>
            <person name="Crous P."/>
            <person name="Grigoriev I."/>
        </authorList>
    </citation>
    <scope>NUCLEOTIDE SEQUENCE</scope>
    <source>
        <strain evidence="2">CBS 175.79</strain>
    </source>
</reference>